<reference evidence="1 2" key="1">
    <citation type="submission" date="2018-04" db="EMBL/GenBank/DDBJ databases">
        <title>Genome of Nocardioides gansuensis WSJ-1.</title>
        <authorList>
            <person name="Wu S."/>
            <person name="Wang G."/>
        </authorList>
    </citation>
    <scope>NUCLEOTIDE SEQUENCE [LARGE SCALE GENOMIC DNA]</scope>
    <source>
        <strain evidence="1 2">WSJ-1</strain>
    </source>
</reference>
<name>A0A2T8F4W7_9ACTN</name>
<organism evidence="1 2">
    <name type="scientific">Nocardioides gansuensis</name>
    <dbReference type="NCBI Taxonomy" id="2138300"/>
    <lineage>
        <taxon>Bacteria</taxon>
        <taxon>Bacillati</taxon>
        <taxon>Actinomycetota</taxon>
        <taxon>Actinomycetes</taxon>
        <taxon>Propionibacteriales</taxon>
        <taxon>Nocardioidaceae</taxon>
        <taxon>Nocardioides</taxon>
    </lineage>
</organism>
<accession>A0A2T8F4W7</accession>
<dbReference type="AlphaFoldDB" id="A0A2T8F4W7"/>
<gene>
    <name evidence="1" type="ORF">DDE18_21690</name>
</gene>
<keyword evidence="2" id="KW-1185">Reference proteome</keyword>
<dbReference type="Proteomes" id="UP000246018">
    <property type="component" value="Unassembled WGS sequence"/>
</dbReference>
<comment type="caution">
    <text evidence="1">The sequence shown here is derived from an EMBL/GenBank/DDBJ whole genome shotgun (WGS) entry which is preliminary data.</text>
</comment>
<protein>
    <submittedName>
        <fullName evidence="1">Uncharacterized protein</fullName>
    </submittedName>
</protein>
<sequence length="217" mass="23107">MQGRQELPWSMVTGPVGTAMHIYGSPDVDSDWFFRAVMQPLDHVAAPWTKEVVFMTGTGSPAVANVFNSATAGVPVWEIPRLGLTPPEPPAHPFPESVATFLLNSGWHELDGPVYKGVLDVGGGRSQVLLVGSADQENLGLMSPICKAVGDQVPPVVALAAANAGYRTSVIVDLVMLETLMPKLEAAADQHDLVNRLTALGHAADLLEQQFAEGDEF</sequence>
<dbReference type="EMBL" id="QDGZ01000014">
    <property type="protein sequence ID" value="PVG80757.1"/>
    <property type="molecule type" value="Genomic_DNA"/>
</dbReference>
<evidence type="ECO:0000313" key="1">
    <source>
        <dbReference type="EMBL" id="PVG80757.1"/>
    </source>
</evidence>
<evidence type="ECO:0000313" key="2">
    <source>
        <dbReference type="Proteomes" id="UP000246018"/>
    </source>
</evidence>
<proteinExistence type="predicted"/>